<dbReference type="OrthoDB" id="3223806at2759"/>
<sequence length="424" mass="47129">MHVVPALGISVGDQSLRSRHASTTNLSPSSRSPALSSSTNSTPLEFSVTPATPNSAAAESSCASIFFSPPSGPIRPVTSNEPMVADNQHQDIYIQLYDEPKFMEEIVQSPKIMDFKDHITFAQQLGLEPGPGRRRALLIGIRYWRDEDKDNVLKGAYADIDDMQHLLMENFGWSSDEFTVLKDDLTQPGSQPTRDIILREMGNLVKGARPGDQLFFHFAGHGGQVMDDDGDEYDDLDEVIKTSDGHIIVDDEMFNILVKPLPRGCRLTAVFDCCNSGTGLDLPEIVKTPPIVRRPSRTPSPTPSMMKARRMRPRAPFRRLTSSREVPRVDVTTARPIPTRKDSDGDVILWSACQDNEAAYEKKIGETIRGVMTYNFISALRAKQHTYQSLLDELCVKLPEMCKNVQTPQLSASQPIPMETLISI</sequence>
<proteinExistence type="inferred from homology"/>
<feature type="region of interest" description="Disordered" evidence="4">
    <location>
        <begin position="293"/>
        <end position="312"/>
    </location>
</feature>
<evidence type="ECO:0000313" key="7">
    <source>
        <dbReference type="Proteomes" id="UP000077266"/>
    </source>
</evidence>
<feature type="compositionally biased region" description="Low complexity" evidence="4">
    <location>
        <begin position="25"/>
        <end position="44"/>
    </location>
</feature>
<dbReference type="PANTHER" id="PTHR48104:SF30">
    <property type="entry name" value="METACASPASE-1"/>
    <property type="match status" value="1"/>
</dbReference>
<dbReference type="Gene3D" id="3.40.50.12660">
    <property type="match status" value="1"/>
</dbReference>
<evidence type="ECO:0000256" key="3">
    <source>
        <dbReference type="ARBA" id="ARBA00022807"/>
    </source>
</evidence>
<dbReference type="PANTHER" id="PTHR48104">
    <property type="entry name" value="METACASPASE-4"/>
    <property type="match status" value="1"/>
</dbReference>
<accession>A0A165FJL1</accession>
<keyword evidence="2" id="KW-0053">Apoptosis</keyword>
<evidence type="ECO:0000313" key="6">
    <source>
        <dbReference type="EMBL" id="KZV89100.1"/>
    </source>
</evidence>
<dbReference type="Pfam" id="PF00656">
    <property type="entry name" value="Peptidase_C14"/>
    <property type="match status" value="1"/>
</dbReference>
<keyword evidence="3" id="KW-0645">Protease</keyword>
<evidence type="ECO:0000256" key="4">
    <source>
        <dbReference type="SAM" id="MobiDB-lite"/>
    </source>
</evidence>
<feature type="domain" description="Peptidase C14 caspase" evidence="5">
    <location>
        <begin position="133"/>
        <end position="413"/>
    </location>
</feature>
<keyword evidence="3" id="KW-0788">Thiol protease</keyword>
<feature type="compositionally biased region" description="Low complexity" evidence="4">
    <location>
        <begin position="293"/>
        <end position="306"/>
    </location>
</feature>
<reference evidence="6 7" key="1">
    <citation type="journal article" date="2016" name="Mol. Biol. Evol.">
        <title>Comparative Genomics of Early-Diverging Mushroom-Forming Fungi Provides Insights into the Origins of Lignocellulose Decay Capabilities.</title>
        <authorList>
            <person name="Nagy L.G."/>
            <person name="Riley R."/>
            <person name="Tritt A."/>
            <person name="Adam C."/>
            <person name="Daum C."/>
            <person name="Floudas D."/>
            <person name="Sun H."/>
            <person name="Yadav J.S."/>
            <person name="Pangilinan J."/>
            <person name="Larsson K.H."/>
            <person name="Matsuura K."/>
            <person name="Barry K."/>
            <person name="Labutti K."/>
            <person name="Kuo R."/>
            <person name="Ohm R.A."/>
            <person name="Bhattacharya S.S."/>
            <person name="Shirouzu T."/>
            <person name="Yoshinaga Y."/>
            <person name="Martin F.M."/>
            <person name="Grigoriev I.V."/>
            <person name="Hibbett D.S."/>
        </authorList>
    </citation>
    <scope>NUCLEOTIDE SEQUENCE [LARGE SCALE GENOMIC DNA]</scope>
    <source>
        <strain evidence="6 7">HHB12029</strain>
    </source>
</reference>
<keyword evidence="3" id="KW-0378">Hydrolase</keyword>
<keyword evidence="7" id="KW-1185">Reference proteome</keyword>
<dbReference type="EMBL" id="KV426081">
    <property type="protein sequence ID" value="KZV89100.1"/>
    <property type="molecule type" value="Genomic_DNA"/>
</dbReference>
<dbReference type="Proteomes" id="UP000077266">
    <property type="component" value="Unassembled WGS sequence"/>
</dbReference>
<dbReference type="SUPFAM" id="SSF52129">
    <property type="entry name" value="Caspase-like"/>
    <property type="match status" value="1"/>
</dbReference>
<dbReference type="InterPro" id="IPR011600">
    <property type="entry name" value="Pept_C14_caspase"/>
</dbReference>
<name>A0A165FJL1_EXIGL</name>
<evidence type="ECO:0000256" key="2">
    <source>
        <dbReference type="ARBA" id="ARBA00022703"/>
    </source>
</evidence>
<gene>
    <name evidence="6" type="ORF">EXIGLDRAFT_159107</name>
</gene>
<feature type="region of interest" description="Disordered" evidence="4">
    <location>
        <begin position="15"/>
        <end position="53"/>
    </location>
</feature>
<evidence type="ECO:0000259" key="5">
    <source>
        <dbReference type="Pfam" id="PF00656"/>
    </source>
</evidence>
<evidence type="ECO:0000256" key="1">
    <source>
        <dbReference type="ARBA" id="ARBA00009005"/>
    </source>
</evidence>
<dbReference type="GO" id="GO:0004197">
    <property type="term" value="F:cysteine-type endopeptidase activity"/>
    <property type="evidence" value="ECO:0007669"/>
    <property type="project" value="InterPro"/>
</dbReference>
<dbReference type="InterPro" id="IPR050452">
    <property type="entry name" value="Metacaspase"/>
</dbReference>
<comment type="similarity">
    <text evidence="1">Belongs to the peptidase C14B family.</text>
</comment>
<dbReference type="InParanoid" id="A0A165FJL1"/>
<organism evidence="6 7">
    <name type="scientific">Exidia glandulosa HHB12029</name>
    <dbReference type="NCBI Taxonomy" id="1314781"/>
    <lineage>
        <taxon>Eukaryota</taxon>
        <taxon>Fungi</taxon>
        <taxon>Dikarya</taxon>
        <taxon>Basidiomycota</taxon>
        <taxon>Agaricomycotina</taxon>
        <taxon>Agaricomycetes</taxon>
        <taxon>Auriculariales</taxon>
        <taxon>Exidiaceae</taxon>
        <taxon>Exidia</taxon>
    </lineage>
</organism>
<dbReference type="GO" id="GO:0006915">
    <property type="term" value="P:apoptotic process"/>
    <property type="evidence" value="ECO:0007669"/>
    <property type="project" value="UniProtKB-KW"/>
</dbReference>
<dbReference type="GO" id="GO:0005737">
    <property type="term" value="C:cytoplasm"/>
    <property type="evidence" value="ECO:0007669"/>
    <property type="project" value="TreeGrafter"/>
</dbReference>
<dbReference type="InterPro" id="IPR029030">
    <property type="entry name" value="Caspase-like_dom_sf"/>
</dbReference>
<dbReference type="GO" id="GO:0006508">
    <property type="term" value="P:proteolysis"/>
    <property type="evidence" value="ECO:0007669"/>
    <property type="project" value="InterPro"/>
</dbReference>
<protein>
    <recommendedName>
        <fullName evidence="5">Peptidase C14 caspase domain-containing protein</fullName>
    </recommendedName>
</protein>
<dbReference type="AlphaFoldDB" id="A0A165FJL1"/>